<feature type="transmembrane region" description="Helical" evidence="18">
    <location>
        <begin position="268"/>
        <end position="286"/>
    </location>
</feature>
<evidence type="ECO:0000256" key="11">
    <source>
        <dbReference type="ARBA" id="ARBA00022982"/>
    </source>
</evidence>
<dbReference type="Pfam" id="PF00361">
    <property type="entry name" value="Proton_antipo_M"/>
    <property type="match status" value="1"/>
</dbReference>
<evidence type="ECO:0000256" key="12">
    <source>
        <dbReference type="ARBA" id="ARBA00022989"/>
    </source>
</evidence>
<dbReference type="EC" id="7.1.1.2" evidence="4 18"/>
<dbReference type="InterPro" id="IPR001750">
    <property type="entry name" value="ND/Mrp_TM"/>
</dbReference>
<feature type="transmembrane region" description="Helical" evidence="18">
    <location>
        <begin position="7"/>
        <end position="27"/>
    </location>
</feature>
<keyword evidence="10 18" id="KW-1278">Translocase</keyword>
<evidence type="ECO:0000256" key="15">
    <source>
        <dbReference type="ARBA" id="ARBA00023128"/>
    </source>
</evidence>
<dbReference type="PANTHER" id="PTHR46552">
    <property type="entry name" value="NADH-UBIQUINONE OXIDOREDUCTASE CHAIN 2"/>
    <property type="match status" value="1"/>
</dbReference>
<evidence type="ECO:0000313" key="20">
    <source>
        <dbReference type="EMBL" id="QDI93894.1"/>
    </source>
</evidence>
<dbReference type="InterPro" id="IPR003917">
    <property type="entry name" value="NADH_UbQ_OxRdtase_chain2"/>
</dbReference>
<feature type="transmembrane region" description="Helical" evidence="18">
    <location>
        <begin position="88"/>
        <end position="110"/>
    </location>
</feature>
<keyword evidence="6" id="KW-0813">Transport</keyword>
<protein>
    <recommendedName>
        <fullName evidence="5 18">NADH-ubiquinone oxidoreductase chain 2</fullName>
        <ecNumber evidence="4 18">7.1.1.2</ecNumber>
    </recommendedName>
</protein>
<evidence type="ECO:0000256" key="4">
    <source>
        <dbReference type="ARBA" id="ARBA00012944"/>
    </source>
</evidence>
<evidence type="ECO:0000256" key="2">
    <source>
        <dbReference type="ARBA" id="ARBA00004448"/>
    </source>
</evidence>
<evidence type="ECO:0000256" key="13">
    <source>
        <dbReference type="ARBA" id="ARBA00023027"/>
    </source>
</evidence>
<feature type="transmembrane region" description="Helical" evidence="18">
    <location>
        <begin position="312"/>
        <end position="332"/>
    </location>
</feature>
<keyword evidence="11 18" id="KW-0249">Electron transport</keyword>
<evidence type="ECO:0000256" key="18">
    <source>
        <dbReference type="RuleBase" id="RU003403"/>
    </source>
</evidence>
<evidence type="ECO:0000256" key="16">
    <source>
        <dbReference type="ARBA" id="ARBA00023136"/>
    </source>
</evidence>
<organism evidence="20">
    <name type="scientific">Tuxedo drakei</name>
    <dbReference type="NCBI Taxonomy" id="981287"/>
    <lineage>
        <taxon>Eukaryota</taxon>
        <taxon>Metazoa</taxon>
        <taxon>Ecdysozoa</taxon>
        <taxon>Arthropoda</taxon>
        <taxon>Hexapoda</taxon>
        <taxon>Insecta</taxon>
        <taxon>Pterygota</taxon>
        <taxon>Neoptera</taxon>
        <taxon>Paraneoptera</taxon>
        <taxon>Hemiptera</taxon>
        <taxon>Heteroptera</taxon>
        <taxon>Panheteroptera</taxon>
        <taxon>Cimicomorpha</taxon>
        <taxon>Miridae</taxon>
        <taxon>Phylini</taxon>
        <taxon>Tuxedo</taxon>
    </lineage>
</organism>
<comment type="catalytic activity">
    <reaction evidence="17 18">
        <text>a ubiquinone + NADH + 5 H(+)(in) = a ubiquinol + NAD(+) + 4 H(+)(out)</text>
        <dbReference type="Rhea" id="RHEA:29091"/>
        <dbReference type="Rhea" id="RHEA-COMP:9565"/>
        <dbReference type="Rhea" id="RHEA-COMP:9566"/>
        <dbReference type="ChEBI" id="CHEBI:15378"/>
        <dbReference type="ChEBI" id="CHEBI:16389"/>
        <dbReference type="ChEBI" id="CHEBI:17976"/>
        <dbReference type="ChEBI" id="CHEBI:57540"/>
        <dbReference type="ChEBI" id="CHEBI:57945"/>
        <dbReference type="EC" id="7.1.1.2"/>
    </reaction>
</comment>
<keyword evidence="13 18" id="KW-0520">NAD</keyword>
<evidence type="ECO:0000256" key="17">
    <source>
        <dbReference type="ARBA" id="ARBA00049551"/>
    </source>
</evidence>
<evidence type="ECO:0000256" key="6">
    <source>
        <dbReference type="ARBA" id="ARBA00022448"/>
    </source>
</evidence>
<comment type="function">
    <text evidence="18">Core subunit of the mitochondrial membrane respiratory chain NADH dehydrogenase (Complex I) which catalyzes electron transfer from NADH through the respiratory chain, using ubiquinone as an electron acceptor. Essential for the catalytic activity and assembly of complex I.</text>
</comment>
<evidence type="ECO:0000256" key="3">
    <source>
        <dbReference type="ARBA" id="ARBA00007012"/>
    </source>
</evidence>
<dbReference type="GO" id="GO:0005743">
    <property type="term" value="C:mitochondrial inner membrane"/>
    <property type="evidence" value="ECO:0007669"/>
    <property type="project" value="UniProtKB-SubCell"/>
</dbReference>
<evidence type="ECO:0000256" key="10">
    <source>
        <dbReference type="ARBA" id="ARBA00022967"/>
    </source>
</evidence>
<evidence type="ECO:0000259" key="19">
    <source>
        <dbReference type="Pfam" id="PF00361"/>
    </source>
</evidence>
<keyword evidence="9 18" id="KW-0999">Mitochondrion inner membrane</keyword>
<comment type="subcellular location">
    <subcellularLocation>
        <location evidence="2 18">Mitochondrion inner membrane</location>
        <topology evidence="2 18">Multi-pass membrane protein</topology>
    </subcellularLocation>
</comment>
<evidence type="ECO:0000256" key="7">
    <source>
        <dbReference type="ARBA" id="ARBA00022660"/>
    </source>
</evidence>
<evidence type="ECO:0000256" key="8">
    <source>
        <dbReference type="ARBA" id="ARBA00022692"/>
    </source>
</evidence>
<keyword evidence="7 18" id="KW-0679">Respiratory chain</keyword>
<geneLocation type="mitochondrion" evidence="20"/>
<dbReference type="GO" id="GO:0008137">
    <property type="term" value="F:NADH dehydrogenase (ubiquinone) activity"/>
    <property type="evidence" value="ECO:0007669"/>
    <property type="project" value="UniProtKB-EC"/>
</dbReference>
<feature type="transmembrane region" description="Helical" evidence="18">
    <location>
        <begin position="57"/>
        <end position="76"/>
    </location>
</feature>
<keyword evidence="16 18" id="KW-0472">Membrane</keyword>
<dbReference type="InterPro" id="IPR050175">
    <property type="entry name" value="Complex_I_Subunit_2"/>
</dbReference>
<dbReference type="EMBL" id="MK393987">
    <property type="protein sequence ID" value="QDI93894.1"/>
    <property type="molecule type" value="Genomic_DNA"/>
</dbReference>
<feature type="transmembrane region" description="Helical" evidence="18">
    <location>
        <begin position="135"/>
        <end position="159"/>
    </location>
</feature>
<evidence type="ECO:0000256" key="1">
    <source>
        <dbReference type="ARBA" id="ARBA00003257"/>
    </source>
</evidence>
<keyword evidence="8 18" id="KW-0812">Transmembrane</keyword>
<comment type="function">
    <text evidence="1">Core subunit of the mitochondrial membrane respiratory chain NADH dehydrogenase (Complex I) that is believed to belong to the minimal assembly required for catalysis. Complex I functions in the transfer of electrons from NADH to the respiratory chain. The immediate electron acceptor for the enzyme is believed to be ubiquinone.</text>
</comment>
<keyword evidence="15 18" id="KW-0496">Mitochondrion</keyword>
<sequence length="333" mass="38766">MKTSSKTLFMFMLISSTILVLSSSSWLNMWMGLEINLMSFIPLISSPKNMFLSQSTMMYFLIQSMSSMMFITLILVNKYMFLYLKGEFIKIMIILTMMMKMGMPPFHMWLPEVMNKISWTMCLILMTWQKVAPMYIMSMAIYMNKLTIMAICASAIVGATGGLNQTSTRKIMAYSSMNHMSWLAACTATYKKSWVTYILLYSMLMIIISLMMYSYNIMYINQMNIIGSMNMEKMTFMSLMLSAGGIPPFLGFLPKWITIQYMISSKEFLMMSIMMMSALITLMYYLRMSSLMNLIMGYSQKWMVNMYSKKNMSTWILMTNSLLPMLILTFNFF</sequence>
<proteinExistence type="inferred from homology"/>
<keyword evidence="12 18" id="KW-1133">Transmembrane helix</keyword>
<dbReference type="AlphaFoldDB" id="A0A514LQ01"/>
<evidence type="ECO:0000256" key="5">
    <source>
        <dbReference type="ARBA" id="ARBA00021008"/>
    </source>
</evidence>
<dbReference type="PANTHER" id="PTHR46552:SF1">
    <property type="entry name" value="NADH-UBIQUINONE OXIDOREDUCTASE CHAIN 2"/>
    <property type="match status" value="1"/>
</dbReference>
<feature type="transmembrane region" description="Helical" evidence="18">
    <location>
        <begin position="196"/>
        <end position="215"/>
    </location>
</feature>
<dbReference type="GO" id="GO:0006120">
    <property type="term" value="P:mitochondrial electron transport, NADH to ubiquinone"/>
    <property type="evidence" value="ECO:0007669"/>
    <property type="project" value="InterPro"/>
</dbReference>
<dbReference type="PRINTS" id="PR01436">
    <property type="entry name" value="NADHDHGNASE2"/>
</dbReference>
<name>A0A514LQ01_9HEMI</name>
<feature type="domain" description="NADH:quinone oxidoreductase/Mrp antiporter transmembrane" evidence="19">
    <location>
        <begin position="23"/>
        <end position="281"/>
    </location>
</feature>
<gene>
    <name evidence="20" type="primary">ND2</name>
</gene>
<comment type="similarity">
    <text evidence="3 18">Belongs to the complex I subunit 2 family.</text>
</comment>
<accession>A0A514LQ01</accession>
<feature type="transmembrane region" description="Helical" evidence="18">
    <location>
        <begin position="236"/>
        <end position="256"/>
    </location>
</feature>
<reference evidence="20" key="1">
    <citation type="journal article" date="2019" name="Methods Ecol Evol">
        <title>Cost efficient high throughput capture of museum arthropod specimen DNA using PCR generated baits.</title>
        <authorList>
            <person name="Knyshov A."/>
            <person name="Gordon E.R.L."/>
            <person name="Weirauch C."/>
        </authorList>
    </citation>
    <scope>NUCLEOTIDE SEQUENCE</scope>
</reference>
<keyword evidence="14 18" id="KW-0830">Ubiquinone</keyword>
<evidence type="ECO:0000256" key="9">
    <source>
        <dbReference type="ARBA" id="ARBA00022792"/>
    </source>
</evidence>
<evidence type="ECO:0000256" key="14">
    <source>
        <dbReference type="ARBA" id="ARBA00023075"/>
    </source>
</evidence>